<dbReference type="EMBL" id="WIUZ02000001">
    <property type="protein sequence ID" value="KAF9793037.1"/>
    <property type="molecule type" value="Genomic_DNA"/>
</dbReference>
<evidence type="ECO:0000313" key="2">
    <source>
        <dbReference type="Proteomes" id="UP000736335"/>
    </source>
</evidence>
<protein>
    <submittedName>
        <fullName evidence="1">Uncharacterized protein</fullName>
    </submittedName>
</protein>
<reference evidence="1" key="1">
    <citation type="journal article" date="2020" name="Nat. Commun.">
        <title>Large-scale genome sequencing of mycorrhizal fungi provides insights into the early evolution of symbiotic traits.</title>
        <authorList>
            <person name="Miyauchi S."/>
            <person name="Kiss E."/>
            <person name="Kuo A."/>
            <person name="Drula E."/>
            <person name="Kohler A."/>
            <person name="Sanchez-Garcia M."/>
            <person name="Morin E."/>
            <person name="Andreopoulos B."/>
            <person name="Barry K.W."/>
            <person name="Bonito G."/>
            <person name="Buee M."/>
            <person name="Carver A."/>
            <person name="Chen C."/>
            <person name="Cichocki N."/>
            <person name="Clum A."/>
            <person name="Culley D."/>
            <person name="Crous P.W."/>
            <person name="Fauchery L."/>
            <person name="Girlanda M."/>
            <person name="Hayes R.D."/>
            <person name="Keri Z."/>
            <person name="LaButti K."/>
            <person name="Lipzen A."/>
            <person name="Lombard V."/>
            <person name="Magnuson J."/>
            <person name="Maillard F."/>
            <person name="Murat C."/>
            <person name="Nolan M."/>
            <person name="Ohm R.A."/>
            <person name="Pangilinan J."/>
            <person name="Pereira M.F."/>
            <person name="Perotto S."/>
            <person name="Peter M."/>
            <person name="Pfister S."/>
            <person name="Riley R."/>
            <person name="Sitrit Y."/>
            <person name="Stielow J.B."/>
            <person name="Szollosi G."/>
            <person name="Zifcakova L."/>
            <person name="Stursova M."/>
            <person name="Spatafora J.W."/>
            <person name="Tedersoo L."/>
            <person name="Vaario L.M."/>
            <person name="Yamada A."/>
            <person name="Yan M."/>
            <person name="Wang P."/>
            <person name="Xu J."/>
            <person name="Bruns T."/>
            <person name="Baldrian P."/>
            <person name="Vilgalys R."/>
            <person name="Dunand C."/>
            <person name="Henrissat B."/>
            <person name="Grigoriev I.V."/>
            <person name="Hibbett D."/>
            <person name="Nagy L.G."/>
            <person name="Martin F.M."/>
        </authorList>
    </citation>
    <scope>NUCLEOTIDE SEQUENCE</scope>
    <source>
        <strain evidence="1">UH-Tt-Lm1</strain>
    </source>
</reference>
<name>A0A9P6LCX5_9AGAM</name>
<accession>A0A9P6LCX5</accession>
<dbReference type="AlphaFoldDB" id="A0A9P6LCX5"/>
<keyword evidence="2" id="KW-1185">Reference proteome</keyword>
<dbReference type="Proteomes" id="UP000736335">
    <property type="component" value="Unassembled WGS sequence"/>
</dbReference>
<evidence type="ECO:0000313" key="1">
    <source>
        <dbReference type="EMBL" id="KAF9793037.1"/>
    </source>
</evidence>
<reference evidence="1" key="2">
    <citation type="submission" date="2020-11" db="EMBL/GenBank/DDBJ databases">
        <authorList>
            <consortium name="DOE Joint Genome Institute"/>
            <person name="Kuo A."/>
            <person name="Miyauchi S."/>
            <person name="Kiss E."/>
            <person name="Drula E."/>
            <person name="Kohler A."/>
            <person name="Sanchez-Garcia M."/>
            <person name="Andreopoulos B."/>
            <person name="Barry K.W."/>
            <person name="Bonito G."/>
            <person name="Buee M."/>
            <person name="Carver A."/>
            <person name="Chen C."/>
            <person name="Cichocki N."/>
            <person name="Clum A."/>
            <person name="Culley D."/>
            <person name="Crous P.W."/>
            <person name="Fauchery L."/>
            <person name="Girlanda M."/>
            <person name="Hayes R."/>
            <person name="Keri Z."/>
            <person name="Labutti K."/>
            <person name="Lipzen A."/>
            <person name="Lombard V."/>
            <person name="Magnuson J."/>
            <person name="Maillard F."/>
            <person name="Morin E."/>
            <person name="Murat C."/>
            <person name="Nolan M."/>
            <person name="Ohm R."/>
            <person name="Pangilinan J."/>
            <person name="Pereira M."/>
            <person name="Perotto S."/>
            <person name="Peter M."/>
            <person name="Riley R."/>
            <person name="Sitrit Y."/>
            <person name="Stielow B."/>
            <person name="Szollosi G."/>
            <person name="Zifcakova L."/>
            <person name="Stursova M."/>
            <person name="Spatafora J.W."/>
            <person name="Tedersoo L."/>
            <person name="Vaario L.-M."/>
            <person name="Yamada A."/>
            <person name="Yan M."/>
            <person name="Wang P."/>
            <person name="Xu J."/>
            <person name="Bruns T."/>
            <person name="Baldrian P."/>
            <person name="Vilgalys R."/>
            <person name="Henrissat B."/>
            <person name="Grigoriev I.V."/>
            <person name="Hibbett D."/>
            <person name="Nagy L.G."/>
            <person name="Martin F.M."/>
        </authorList>
    </citation>
    <scope>NUCLEOTIDE SEQUENCE</scope>
    <source>
        <strain evidence="1">UH-Tt-Lm1</strain>
    </source>
</reference>
<gene>
    <name evidence="1" type="ORF">BJ322DRAFT_1032670</name>
</gene>
<comment type="caution">
    <text evidence="1">The sequence shown here is derived from an EMBL/GenBank/DDBJ whole genome shotgun (WGS) entry which is preliminary data.</text>
</comment>
<sequence>MSLALAPIIELYRWGLEPVAPFSWFGIQVNTIDVAAAVRLCLILRQVRELITKGHKAHAAQAATGASEGEKATVAASTSKFEEKSLVRDLVATLIVVHGGDAIAPFLGVPPSFLVSGVYPITYILIQTGIEWIPSVPDLSLQLELPFSFLDALSRTLLLVHAIPSMVLNSPHPQIASSPWALLVTSLLSANIGFFVLNLTNFLHPTPLSLTTPSELLPYGWTTVDLWCAPLVTGIYSLLTHSQPFWETAHAAVFGWLGPSDEKLAPVDYETARAACTVVLMALFSARAISNYGGMKR</sequence>
<organism evidence="1 2">
    <name type="scientific">Thelephora terrestris</name>
    <dbReference type="NCBI Taxonomy" id="56493"/>
    <lineage>
        <taxon>Eukaryota</taxon>
        <taxon>Fungi</taxon>
        <taxon>Dikarya</taxon>
        <taxon>Basidiomycota</taxon>
        <taxon>Agaricomycotina</taxon>
        <taxon>Agaricomycetes</taxon>
        <taxon>Thelephorales</taxon>
        <taxon>Thelephoraceae</taxon>
        <taxon>Thelephora</taxon>
    </lineage>
</organism>
<dbReference type="OrthoDB" id="3192156at2759"/>
<proteinExistence type="predicted"/>